<dbReference type="STRING" id="92835.RS81_02832"/>
<dbReference type="Proteomes" id="UP000033956">
    <property type="component" value="Unassembled WGS sequence"/>
</dbReference>
<proteinExistence type="predicted"/>
<dbReference type="Pfam" id="PF02720">
    <property type="entry name" value="DUF222"/>
    <property type="match status" value="1"/>
</dbReference>
<evidence type="ECO:0000313" key="2">
    <source>
        <dbReference type="EMBL" id="KJL38558.1"/>
    </source>
</evidence>
<dbReference type="RefSeq" id="WP_045276712.1">
    <property type="nucleotide sequence ID" value="NZ_BAAAUP010000003.1"/>
</dbReference>
<accession>A0A0M2GXC0</accession>
<sequence length="444" mass="47950">MEIEPADDATGDVRAAENAALVHLADSLAALQSMIATLQAQENVILVAARDIADLQSKRLPADFRNREMPLRNTTAELAAALRVSDRVVQARMADAWTMVARFPATHTALAEGRITRTHASVIVDAGAAIVDDDARGRYEHTALDRAQGETPGRLRPIARSLAARAEPTSAAERHRRARGRRGVFVRDVEDGMAEVLAVVPSVIGHGIHDRLTQMAHEVRQASSHDDAATLELFDDDGTPAERDARTMDHLRADILADLALAGGPLAAGDGLDAIRARVQVTLPVLALAGVRDDGAELAGAGPIDAETARRLAGGATSWTRVMTHPVTGAVLAVDGYRPTADLQRALRVRDEHCRFPGCRQPVWRCDIDHSHDAALGGETRVDNLAHVCRRHHVLKHSQQWRVRHLGGGSLEWTTPAGRTYVDVPSPTLRFLPTDVPDGDPPPY</sequence>
<feature type="domain" description="DUF222" evidence="1">
    <location>
        <begin position="57"/>
        <end position="351"/>
    </location>
</feature>
<name>A0A0M2GXC0_9MICO</name>
<gene>
    <name evidence="2" type="ORF">RS81_02832</name>
</gene>
<protein>
    <recommendedName>
        <fullName evidence="1">DUF222 domain-containing protein</fullName>
    </recommendedName>
</protein>
<dbReference type="PATRIC" id="fig|92835.4.peg.2868"/>
<dbReference type="InterPro" id="IPR003615">
    <property type="entry name" value="HNH_nuc"/>
</dbReference>
<dbReference type="AlphaFoldDB" id="A0A0M2GXC0"/>
<comment type="caution">
    <text evidence="2">The sequence shown here is derived from an EMBL/GenBank/DDBJ whole genome shotgun (WGS) entry which is preliminary data.</text>
</comment>
<dbReference type="CDD" id="cd00085">
    <property type="entry name" value="HNHc"/>
    <property type="match status" value="1"/>
</dbReference>
<reference evidence="2 3" key="1">
    <citation type="submission" date="2015-02" db="EMBL/GenBank/DDBJ databases">
        <title>Draft genome sequences of ten Microbacterium spp. with emphasis on heavy metal contaminated environments.</title>
        <authorList>
            <person name="Corretto E."/>
        </authorList>
    </citation>
    <scope>NUCLEOTIDE SEQUENCE [LARGE SCALE GENOMIC DNA]</scope>
    <source>
        <strain evidence="2 3">DSM 12510</strain>
    </source>
</reference>
<dbReference type="InterPro" id="IPR003870">
    <property type="entry name" value="DUF222"/>
</dbReference>
<evidence type="ECO:0000259" key="1">
    <source>
        <dbReference type="Pfam" id="PF02720"/>
    </source>
</evidence>
<dbReference type="EMBL" id="JYIZ01000055">
    <property type="protein sequence ID" value="KJL38558.1"/>
    <property type="molecule type" value="Genomic_DNA"/>
</dbReference>
<keyword evidence="3" id="KW-1185">Reference proteome</keyword>
<dbReference type="Gene3D" id="1.10.30.50">
    <property type="match status" value="1"/>
</dbReference>
<evidence type="ECO:0000313" key="3">
    <source>
        <dbReference type="Proteomes" id="UP000033956"/>
    </source>
</evidence>
<organism evidence="2 3">
    <name type="scientific">Microbacterium terrae</name>
    <dbReference type="NCBI Taxonomy" id="69369"/>
    <lineage>
        <taxon>Bacteria</taxon>
        <taxon>Bacillati</taxon>
        <taxon>Actinomycetota</taxon>
        <taxon>Actinomycetes</taxon>
        <taxon>Micrococcales</taxon>
        <taxon>Microbacteriaceae</taxon>
        <taxon>Microbacterium</taxon>
    </lineage>
</organism>